<keyword evidence="1" id="KW-0378">Hydrolase</keyword>
<proteinExistence type="predicted"/>
<keyword evidence="1" id="KW-0547">Nucleotide-binding</keyword>
<evidence type="ECO:0000313" key="1">
    <source>
        <dbReference type="EMBL" id="EET89842.1"/>
    </source>
</evidence>
<protein>
    <submittedName>
        <fullName evidence="1">UvrD/REP helicase</fullName>
    </submittedName>
</protein>
<keyword evidence="1" id="KW-0067">ATP-binding</keyword>
<reference evidence="1 2" key="2">
    <citation type="journal article" date="2010" name="Proc. Natl. Acad. Sci. U.S.A.">
        <title>Enigmatic, ultrasmall, uncultivated Archaea.</title>
        <authorList>
            <person name="Baker B.J."/>
            <person name="Comolli L.R."/>
            <person name="Dick G.J."/>
            <person name="Hauser L.J."/>
            <person name="Hyatt D."/>
            <person name="Dill B.D."/>
            <person name="Land M.L."/>
            <person name="Verberkmoes N.C."/>
            <person name="Hettich R.L."/>
            <person name="Banfield J.F."/>
        </authorList>
    </citation>
    <scope>NUCLEOTIDE SEQUENCE [LARGE SCALE GENOMIC DNA]</scope>
    <source>
        <strain evidence="1">ARMAN-2</strain>
    </source>
</reference>
<keyword evidence="2" id="KW-1185">Reference proteome</keyword>
<dbReference type="Proteomes" id="UP000332487">
    <property type="component" value="Unassembled WGS sequence"/>
</dbReference>
<reference evidence="1 2" key="1">
    <citation type="journal article" date="2009" name="Genome Biol.">
        <title>Community-wide analysis of microbial genome sequence signatures.</title>
        <authorList>
            <person name="Dick G.J."/>
            <person name="Andersson A.F."/>
            <person name="Baker B.J."/>
            <person name="Simmons S.L."/>
            <person name="Thomas B.C."/>
            <person name="Yelton A.P."/>
            <person name="Banfield J.F."/>
        </authorList>
    </citation>
    <scope>NUCLEOTIDE SEQUENCE [LARGE SCALE GENOMIC DNA]</scope>
    <source>
        <strain evidence="1">ARMAN-2</strain>
    </source>
</reference>
<dbReference type="InterPro" id="IPR016195">
    <property type="entry name" value="Pol/histidinol_Pase-like"/>
</dbReference>
<dbReference type="GO" id="GO:0004386">
    <property type="term" value="F:helicase activity"/>
    <property type="evidence" value="ECO:0007669"/>
    <property type="project" value="UniProtKB-KW"/>
</dbReference>
<evidence type="ECO:0000313" key="2">
    <source>
        <dbReference type="Proteomes" id="UP000332487"/>
    </source>
</evidence>
<dbReference type="Gene3D" id="3.20.20.140">
    <property type="entry name" value="Metal-dependent hydrolases"/>
    <property type="match status" value="1"/>
</dbReference>
<dbReference type="CDD" id="cd19067">
    <property type="entry name" value="PfuEndoQ-like"/>
    <property type="match status" value="1"/>
</dbReference>
<dbReference type="EMBL" id="GG697241">
    <property type="protein sequence ID" value="EET89842.1"/>
    <property type="molecule type" value="Genomic_DNA"/>
</dbReference>
<dbReference type="PANTHER" id="PTHR40084">
    <property type="entry name" value="PHOSPHOHYDROLASE, PHP FAMILY"/>
    <property type="match status" value="1"/>
</dbReference>
<dbReference type="PANTHER" id="PTHR40084:SF1">
    <property type="entry name" value="PHOSPHOTRANSFERASE"/>
    <property type="match status" value="1"/>
</dbReference>
<gene>
    <name evidence="1" type="ORF">UNLARM2_0956</name>
</gene>
<name>C7DIR8_MICA2</name>
<dbReference type="AlphaFoldDB" id="C7DIR8"/>
<accession>C7DIR8</accession>
<keyword evidence="1" id="KW-0347">Helicase</keyword>
<organism evidence="1 2">
    <name type="scientific">Candidatus Micrarchaeum acidiphilum ARMAN-2</name>
    <dbReference type="NCBI Taxonomy" id="425595"/>
    <lineage>
        <taxon>Archaea</taxon>
        <taxon>Candidatus Micrarchaeota</taxon>
        <taxon>Candidatus Micrarchaeia</taxon>
        <taxon>Candidatus Micrarchaeales</taxon>
        <taxon>Candidatus Micrarchaeaceae</taxon>
        <taxon>Candidatus Micrarchaeum</taxon>
    </lineage>
</organism>
<sequence length="423" mass="46793">MKIVADLHVHSRFAMACSPAINPLSMQITAVEKGINVLGTGDILHEAWRNEMLKHLSFDVDSGMYRIDAKSSVWFVPSAEVSTIFEGSDKSIKKIHNCILFSSIEAASGAAEILSKHGSLSGDGRPQLQMSAAELVEEVLSADKGAFVFPAHLWTPYFGALGALSGFDSIKEAYGDQEKNIHAYESGLSSDPKMNWRISALDKYALISNSDMHSLPNMGREANVFDLEKLTYAGMIDAIKAKDVKKFNETIEYYPEEGKYHYDGHRDCHYSVDPEQSAETNCKVCGKRLVVGVLHRINDLADRPIGYKPKNAIPYTHAVPLLEVIAYALKKDRYSPVVKKEYLALINAFGNELDILAGIAVDKIREVAGEDIAECVDNVRNERISIKPGYAGVYGEIDLLTSRAERKEPYAVKQKSMSDFFSG</sequence>
<dbReference type="SUPFAM" id="SSF89550">
    <property type="entry name" value="PHP domain-like"/>
    <property type="match status" value="1"/>
</dbReference>